<gene>
    <name evidence="2" type="ORF">A3I40_04000</name>
</gene>
<dbReference type="EMBL" id="MGEP01000019">
    <property type="protein sequence ID" value="OGL87339.1"/>
    <property type="molecule type" value="Genomic_DNA"/>
</dbReference>
<dbReference type="Pfam" id="PF03819">
    <property type="entry name" value="MazG"/>
    <property type="match status" value="1"/>
</dbReference>
<evidence type="ECO:0000313" key="2">
    <source>
        <dbReference type="EMBL" id="OGL87339.1"/>
    </source>
</evidence>
<dbReference type="Proteomes" id="UP000178723">
    <property type="component" value="Unassembled WGS sequence"/>
</dbReference>
<evidence type="ECO:0000313" key="3">
    <source>
        <dbReference type="Proteomes" id="UP000178723"/>
    </source>
</evidence>
<accession>A0A1F7V9X0</accession>
<reference evidence="2 3" key="1">
    <citation type="journal article" date="2016" name="Nat. Commun.">
        <title>Thousands of microbial genomes shed light on interconnected biogeochemical processes in an aquifer system.</title>
        <authorList>
            <person name="Anantharaman K."/>
            <person name="Brown C.T."/>
            <person name="Hug L.A."/>
            <person name="Sharon I."/>
            <person name="Castelle C.J."/>
            <person name="Probst A.J."/>
            <person name="Thomas B.C."/>
            <person name="Singh A."/>
            <person name="Wilkins M.J."/>
            <person name="Karaoz U."/>
            <person name="Brodie E.L."/>
            <person name="Williams K.H."/>
            <person name="Hubbard S.S."/>
            <person name="Banfield J.F."/>
        </authorList>
    </citation>
    <scope>NUCLEOTIDE SEQUENCE [LARGE SCALE GENOMIC DNA]</scope>
</reference>
<dbReference type="CDD" id="cd11541">
    <property type="entry name" value="NTP-PPase_u4"/>
    <property type="match status" value="1"/>
</dbReference>
<dbReference type="InterPro" id="IPR011379">
    <property type="entry name" value="MazG-related_GP37"/>
</dbReference>
<name>A0A1F7V9X0_9BACT</name>
<feature type="domain" description="NTP pyrophosphohydrolase MazG-like" evidence="1">
    <location>
        <begin position="28"/>
        <end position="96"/>
    </location>
</feature>
<sequence length="109" mass="12144">MTFDEYQKKSRRTALYPRAGQNYIYPTLGLAGEAGEVANKIKKIERDHDGVLDENTKVAVEDELGDVLWYAAQLATELGISFEEVAEKNLEKLAARLERGKISGAGDQR</sequence>
<dbReference type="AlphaFoldDB" id="A0A1F7V9X0"/>
<evidence type="ECO:0000259" key="1">
    <source>
        <dbReference type="Pfam" id="PF03819"/>
    </source>
</evidence>
<comment type="caution">
    <text evidence="2">The sequence shown here is derived from an EMBL/GenBank/DDBJ whole genome shotgun (WGS) entry which is preliminary data.</text>
</comment>
<dbReference type="SUPFAM" id="SSF101386">
    <property type="entry name" value="all-alpha NTP pyrophosphatases"/>
    <property type="match status" value="1"/>
</dbReference>
<dbReference type="STRING" id="1802407.A3I40_04000"/>
<dbReference type="InterPro" id="IPR004518">
    <property type="entry name" value="MazG-like_dom"/>
</dbReference>
<proteinExistence type="predicted"/>
<organism evidence="2 3">
    <name type="scientific">Candidatus Uhrbacteria bacterium RIFCSPLOWO2_02_FULL_48_12</name>
    <dbReference type="NCBI Taxonomy" id="1802407"/>
    <lineage>
        <taxon>Bacteria</taxon>
        <taxon>Candidatus Uhriibacteriota</taxon>
    </lineage>
</organism>
<dbReference type="Gene3D" id="1.10.287.1080">
    <property type="entry name" value="MazG-like"/>
    <property type="match status" value="1"/>
</dbReference>
<dbReference type="PIRSF" id="PIRSF006639">
    <property type="entry name" value="UCP006639_pph"/>
    <property type="match status" value="1"/>
</dbReference>
<protein>
    <recommendedName>
        <fullName evidence="1">NTP pyrophosphohydrolase MazG-like domain-containing protein</fullName>
    </recommendedName>
</protein>